<evidence type="ECO:0000313" key="1">
    <source>
        <dbReference type="EMBL" id="CAJ1402408.1"/>
    </source>
</evidence>
<protein>
    <submittedName>
        <fullName evidence="1">Uncharacterized protein</fullName>
    </submittedName>
</protein>
<accession>A0AA36JA26</accession>
<dbReference type="Proteomes" id="UP001178507">
    <property type="component" value="Unassembled WGS sequence"/>
</dbReference>
<comment type="caution">
    <text evidence="1">The sequence shown here is derived from an EMBL/GenBank/DDBJ whole genome shotgun (WGS) entry which is preliminary data.</text>
</comment>
<dbReference type="EMBL" id="CAUJNA010003451">
    <property type="protein sequence ID" value="CAJ1402408.1"/>
    <property type="molecule type" value="Genomic_DNA"/>
</dbReference>
<evidence type="ECO:0000313" key="2">
    <source>
        <dbReference type="Proteomes" id="UP001178507"/>
    </source>
</evidence>
<keyword evidence="2" id="KW-1185">Reference proteome</keyword>
<organism evidence="1 2">
    <name type="scientific">Effrenium voratum</name>
    <dbReference type="NCBI Taxonomy" id="2562239"/>
    <lineage>
        <taxon>Eukaryota</taxon>
        <taxon>Sar</taxon>
        <taxon>Alveolata</taxon>
        <taxon>Dinophyceae</taxon>
        <taxon>Suessiales</taxon>
        <taxon>Symbiodiniaceae</taxon>
        <taxon>Effrenium</taxon>
    </lineage>
</organism>
<reference evidence="1" key="1">
    <citation type="submission" date="2023-08" db="EMBL/GenBank/DDBJ databases">
        <authorList>
            <person name="Chen Y."/>
            <person name="Shah S."/>
            <person name="Dougan E. K."/>
            <person name="Thang M."/>
            <person name="Chan C."/>
        </authorList>
    </citation>
    <scope>NUCLEOTIDE SEQUENCE</scope>
</reference>
<name>A0AA36JA26_9DINO</name>
<dbReference type="AlphaFoldDB" id="A0AA36JA26"/>
<proteinExistence type="predicted"/>
<sequence length="144" mass="16466">MGGSELADLSSSGATPSELAAMPGLASRVAERGYQRPTTKIKTFREMVCGDEGDDFVCGYPMYMDRKTEEPFVLELYRAKNQAAKDLITQRLRHNALTIVRHMIREKAKPNKMHYPLPVEAVAPLPMDPIGRHRARRWRWSYFL</sequence>
<gene>
    <name evidence="1" type="ORF">EVOR1521_LOCUS25308</name>
</gene>